<accession>A0ABN9BBN9</accession>
<evidence type="ECO:0000313" key="2">
    <source>
        <dbReference type="Proteomes" id="UP001162483"/>
    </source>
</evidence>
<reference evidence="1" key="1">
    <citation type="submission" date="2023-05" db="EMBL/GenBank/DDBJ databases">
        <authorList>
            <person name="Stuckert A."/>
        </authorList>
    </citation>
    <scope>NUCLEOTIDE SEQUENCE</scope>
</reference>
<dbReference type="Proteomes" id="UP001162483">
    <property type="component" value="Unassembled WGS sequence"/>
</dbReference>
<organism evidence="1 2">
    <name type="scientific">Staurois parvus</name>
    <dbReference type="NCBI Taxonomy" id="386267"/>
    <lineage>
        <taxon>Eukaryota</taxon>
        <taxon>Metazoa</taxon>
        <taxon>Chordata</taxon>
        <taxon>Craniata</taxon>
        <taxon>Vertebrata</taxon>
        <taxon>Euteleostomi</taxon>
        <taxon>Amphibia</taxon>
        <taxon>Batrachia</taxon>
        <taxon>Anura</taxon>
        <taxon>Neobatrachia</taxon>
        <taxon>Ranoidea</taxon>
        <taxon>Ranidae</taxon>
        <taxon>Staurois</taxon>
    </lineage>
</organism>
<protein>
    <submittedName>
        <fullName evidence="1">Uncharacterized protein</fullName>
    </submittedName>
</protein>
<name>A0ABN9BBN9_9NEOB</name>
<evidence type="ECO:0000313" key="1">
    <source>
        <dbReference type="EMBL" id="CAI9544999.1"/>
    </source>
</evidence>
<sequence length="50" mass="5490">MTPKGRGMMGLVVLQQLEGHQLETSAVKHCTVTSRSLVPRSPMRHCKADS</sequence>
<gene>
    <name evidence="1" type="ORF">SPARVUS_LOCUS2575975</name>
</gene>
<proteinExistence type="predicted"/>
<dbReference type="EMBL" id="CATNWA010003282">
    <property type="protein sequence ID" value="CAI9544999.1"/>
    <property type="molecule type" value="Genomic_DNA"/>
</dbReference>
<comment type="caution">
    <text evidence="1">The sequence shown here is derived from an EMBL/GenBank/DDBJ whole genome shotgun (WGS) entry which is preliminary data.</text>
</comment>
<keyword evidence="2" id="KW-1185">Reference proteome</keyword>